<reference evidence="1 2" key="1">
    <citation type="journal article" date="2022" name="Front. Cell. Infect. Microbiol.">
        <title>The Genomes of Two Strains of Taenia crassiceps the Animal Model for the Study of Human Cysticercosis.</title>
        <authorList>
            <person name="Bobes R.J."/>
            <person name="Estrada K."/>
            <person name="Rios-Valencia D.G."/>
            <person name="Calderon-Gallegos A."/>
            <person name="de la Torre P."/>
            <person name="Carrero J.C."/>
            <person name="Sanchez-Flores A."/>
            <person name="Laclette J.P."/>
        </authorList>
    </citation>
    <scope>NUCLEOTIDE SEQUENCE [LARGE SCALE GENOMIC DNA]</scope>
    <source>
        <strain evidence="1">WFUcys</strain>
    </source>
</reference>
<keyword evidence="2" id="KW-1185">Reference proteome</keyword>
<organism evidence="1 2">
    <name type="scientific">Taenia crassiceps</name>
    <dbReference type="NCBI Taxonomy" id="6207"/>
    <lineage>
        <taxon>Eukaryota</taxon>
        <taxon>Metazoa</taxon>
        <taxon>Spiralia</taxon>
        <taxon>Lophotrochozoa</taxon>
        <taxon>Platyhelminthes</taxon>
        <taxon>Cestoda</taxon>
        <taxon>Eucestoda</taxon>
        <taxon>Cyclophyllidea</taxon>
        <taxon>Taeniidae</taxon>
        <taxon>Taenia</taxon>
    </lineage>
</organism>
<dbReference type="EMBL" id="JAKROA010000003">
    <property type="protein sequence ID" value="KAL5109570.1"/>
    <property type="molecule type" value="Genomic_DNA"/>
</dbReference>
<dbReference type="Proteomes" id="UP001651158">
    <property type="component" value="Unassembled WGS sequence"/>
</dbReference>
<protein>
    <submittedName>
        <fullName evidence="1">Uncharacterized protein</fullName>
    </submittedName>
</protein>
<evidence type="ECO:0000313" key="2">
    <source>
        <dbReference type="Proteomes" id="UP001651158"/>
    </source>
</evidence>
<name>A0ABR4QJH7_9CEST</name>
<accession>A0ABR4QJH7</accession>
<sequence>MESRGKETVPACVNDKLTNACQTACYRTNQDPPLLPKATVAGNALARKIKLSLKAKVQLIYKVNWNMGDDTPAPPLCWRTAGFGNSKTKCGMKSFIQLCISRS</sequence>
<proteinExistence type="predicted"/>
<evidence type="ECO:0000313" key="1">
    <source>
        <dbReference type="EMBL" id="KAL5109570.1"/>
    </source>
</evidence>
<gene>
    <name evidence="1" type="ORF">TcWFU_010202</name>
</gene>
<comment type="caution">
    <text evidence="1">The sequence shown here is derived from an EMBL/GenBank/DDBJ whole genome shotgun (WGS) entry which is preliminary data.</text>
</comment>